<comment type="caution">
    <text evidence="2">The sequence shown here is derived from an EMBL/GenBank/DDBJ whole genome shotgun (WGS) entry which is preliminary data.</text>
</comment>
<dbReference type="InterPro" id="IPR035897">
    <property type="entry name" value="Toll_tir_struct_dom_sf"/>
</dbReference>
<dbReference type="EMBL" id="JBHRXX010000001">
    <property type="protein sequence ID" value="MFC3682640.1"/>
    <property type="molecule type" value="Genomic_DNA"/>
</dbReference>
<dbReference type="SUPFAM" id="SSF52200">
    <property type="entry name" value="Toll/Interleukin receptor TIR domain"/>
    <property type="match status" value="1"/>
</dbReference>
<proteinExistence type="predicted"/>
<dbReference type="Gene3D" id="3.40.50.10140">
    <property type="entry name" value="Toll/interleukin-1 receptor homology (TIR) domain"/>
    <property type="match status" value="1"/>
</dbReference>
<gene>
    <name evidence="2" type="ORF">ACFOPI_03485</name>
</gene>
<name>A0ABV7VYT2_9BURK</name>
<sequence>MTINQSVLRGAGSLATTKLNANIGQRTAFLCHSHHDRLLALGLQALLKTHGMDVYIDWQDSAMPDKPSAETAKRLRSRIQQCYWFLFLATQWSMRSRWCPWELGHADGVKANERILVVPTFDDSGSYGSEYIDLYRRIEFASDGRLAAFPPGQNSGQYVFSL</sequence>
<feature type="domain" description="TIR" evidence="1">
    <location>
        <begin position="29"/>
        <end position="136"/>
    </location>
</feature>
<keyword evidence="2" id="KW-0675">Receptor</keyword>
<reference evidence="3" key="1">
    <citation type="journal article" date="2019" name="Int. J. Syst. Evol. Microbiol.">
        <title>The Global Catalogue of Microorganisms (GCM) 10K type strain sequencing project: providing services to taxonomists for standard genome sequencing and annotation.</title>
        <authorList>
            <consortium name="The Broad Institute Genomics Platform"/>
            <consortium name="The Broad Institute Genome Sequencing Center for Infectious Disease"/>
            <person name="Wu L."/>
            <person name="Ma J."/>
        </authorList>
    </citation>
    <scope>NUCLEOTIDE SEQUENCE [LARGE SCALE GENOMIC DNA]</scope>
    <source>
        <strain evidence="3">KCTC 42501</strain>
    </source>
</reference>
<accession>A0ABV7VYT2</accession>
<dbReference type="Proteomes" id="UP001595729">
    <property type="component" value="Unassembled WGS sequence"/>
</dbReference>
<keyword evidence="3" id="KW-1185">Reference proteome</keyword>
<evidence type="ECO:0000313" key="2">
    <source>
        <dbReference type="EMBL" id="MFC3682640.1"/>
    </source>
</evidence>
<dbReference type="Pfam" id="PF13676">
    <property type="entry name" value="TIR_2"/>
    <property type="match status" value="1"/>
</dbReference>
<dbReference type="InterPro" id="IPR000157">
    <property type="entry name" value="TIR_dom"/>
</dbReference>
<organism evidence="2 3">
    <name type="scientific">Hydrogenophaga luteola</name>
    <dbReference type="NCBI Taxonomy" id="1591122"/>
    <lineage>
        <taxon>Bacteria</taxon>
        <taxon>Pseudomonadati</taxon>
        <taxon>Pseudomonadota</taxon>
        <taxon>Betaproteobacteria</taxon>
        <taxon>Burkholderiales</taxon>
        <taxon>Comamonadaceae</taxon>
        <taxon>Hydrogenophaga</taxon>
    </lineage>
</organism>
<dbReference type="RefSeq" id="WP_382170805.1">
    <property type="nucleotide sequence ID" value="NZ_JBHRXX010000001.1"/>
</dbReference>
<evidence type="ECO:0000313" key="3">
    <source>
        <dbReference type="Proteomes" id="UP001595729"/>
    </source>
</evidence>
<evidence type="ECO:0000259" key="1">
    <source>
        <dbReference type="Pfam" id="PF13676"/>
    </source>
</evidence>
<protein>
    <submittedName>
        <fullName evidence="2">Toll/interleukin-1 receptor domain-containing protein</fullName>
    </submittedName>
</protein>